<accession>A0AAJ0HH03</accession>
<reference evidence="3" key="1">
    <citation type="journal article" date="2023" name="Mol. Phylogenet. Evol.">
        <title>Genome-scale phylogeny and comparative genomics of the fungal order Sordariales.</title>
        <authorList>
            <person name="Hensen N."/>
            <person name="Bonometti L."/>
            <person name="Westerberg I."/>
            <person name="Brannstrom I.O."/>
            <person name="Guillou S."/>
            <person name="Cros-Aarteil S."/>
            <person name="Calhoun S."/>
            <person name="Haridas S."/>
            <person name="Kuo A."/>
            <person name="Mondo S."/>
            <person name="Pangilinan J."/>
            <person name="Riley R."/>
            <person name="LaButti K."/>
            <person name="Andreopoulos B."/>
            <person name="Lipzen A."/>
            <person name="Chen C."/>
            <person name="Yan M."/>
            <person name="Daum C."/>
            <person name="Ng V."/>
            <person name="Clum A."/>
            <person name="Steindorff A."/>
            <person name="Ohm R.A."/>
            <person name="Martin F."/>
            <person name="Silar P."/>
            <person name="Natvig D.O."/>
            <person name="Lalanne C."/>
            <person name="Gautier V."/>
            <person name="Ament-Velasquez S.L."/>
            <person name="Kruys A."/>
            <person name="Hutchinson M.I."/>
            <person name="Powell A.J."/>
            <person name="Barry K."/>
            <person name="Miller A.N."/>
            <person name="Grigoriev I.V."/>
            <person name="Debuchy R."/>
            <person name="Gladieux P."/>
            <person name="Hiltunen Thoren M."/>
            <person name="Johannesson H."/>
        </authorList>
    </citation>
    <scope>NUCLEOTIDE SEQUENCE</scope>
    <source>
        <strain evidence="3">CBS 955.72</strain>
    </source>
</reference>
<protein>
    <submittedName>
        <fullName evidence="3">Uncharacterized protein</fullName>
    </submittedName>
</protein>
<evidence type="ECO:0000256" key="2">
    <source>
        <dbReference type="SAM" id="Phobius"/>
    </source>
</evidence>
<comment type="caution">
    <text evidence="3">The sequence shown here is derived from an EMBL/GenBank/DDBJ whole genome shotgun (WGS) entry which is preliminary data.</text>
</comment>
<feature type="region of interest" description="Disordered" evidence="1">
    <location>
        <begin position="154"/>
        <end position="205"/>
    </location>
</feature>
<proteinExistence type="predicted"/>
<evidence type="ECO:0000256" key="1">
    <source>
        <dbReference type="SAM" id="MobiDB-lite"/>
    </source>
</evidence>
<organism evidence="3 4">
    <name type="scientific">Lasiosphaeria hispida</name>
    <dbReference type="NCBI Taxonomy" id="260671"/>
    <lineage>
        <taxon>Eukaryota</taxon>
        <taxon>Fungi</taxon>
        <taxon>Dikarya</taxon>
        <taxon>Ascomycota</taxon>
        <taxon>Pezizomycotina</taxon>
        <taxon>Sordariomycetes</taxon>
        <taxon>Sordariomycetidae</taxon>
        <taxon>Sordariales</taxon>
        <taxon>Lasiosphaeriaceae</taxon>
        <taxon>Lasiosphaeria</taxon>
    </lineage>
</organism>
<keyword evidence="2" id="KW-1133">Transmembrane helix</keyword>
<feature type="transmembrane region" description="Helical" evidence="2">
    <location>
        <begin position="53"/>
        <end position="78"/>
    </location>
</feature>
<sequence length="205" mass="22656">MSLPWLPPVPPSQNGRSAMFAELFVIAIAWSLISLCVAAYYMRLLPHEARRRWPIVGQGGCCACIAPLVLFLFAVFFWPGIGMWDFCARYCVATKSCCGMGPGGWCLGGRCCAGCTPCISDEVRREAEERRRMERNTALQQTFAIAREGPPIQRVMQMPPRPASSTKDTESVSTMDMETLVDNHQCPAARAGSAPPPSYFRETQV</sequence>
<evidence type="ECO:0000313" key="4">
    <source>
        <dbReference type="Proteomes" id="UP001275084"/>
    </source>
</evidence>
<reference evidence="3" key="2">
    <citation type="submission" date="2023-06" db="EMBL/GenBank/DDBJ databases">
        <authorList>
            <consortium name="Lawrence Berkeley National Laboratory"/>
            <person name="Haridas S."/>
            <person name="Hensen N."/>
            <person name="Bonometti L."/>
            <person name="Westerberg I."/>
            <person name="Brannstrom I.O."/>
            <person name="Guillou S."/>
            <person name="Cros-Aarteil S."/>
            <person name="Calhoun S."/>
            <person name="Kuo A."/>
            <person name="Mondo S."/>
            <person name="Pangilinan J."/>
            <person name="Riley R."/>
            <person name="Labutti K."/>
            <person name="Andreopoulos B."/>
            <person name="Lipzen A."/>
            <person name="Chen C."/>
            <person name="Yanf M."/>
            <person name="Daum C."/>
            <person name="Ng V."/>
            <person name="Clum A."/>
            <person name="Steindorff A."/>
            <person name="Ohm R."/>
            <person name="Martin F."/>
            <person name="Silar P."/>
            <person name="Natvig D."/>
            <person name="Lalanne C."/>
            <person name="Gautier V."/>
            <person name="Ament-Velasquez S.L."/>
            <person name="Kruys A."/>
            <person name="Hutchinson M.I."/>
            <person name="Powell A.J."/>
            <person name="Barry K."/>
            <person name="Miller A.N."/>
            <person name="Grigoriev I.V."/>
            <person name="Debuchy R."/>
            <person name="Gladieux P."/>
            <person name="Thoren M.H."/>
            <person name="Johannesson H."/>
        </authorList>
    </citation>
    <scope>NUCLEOTIDE SEQUENCE</scope>
    <source>
        <strain evidence="3">CBS 955.72</strain>
    </source>
</reference>
<dbReference type="Proteomes" id="UP001275084">
    <property type="component" value="Unassembled WGS sequence"/>
</dbReference>
<keyword evidence="2" id="KW-0812">Transmembrane</keyword>
<keyword evidence="2" id="KW-0472">Membrane</keyword>
<keyword evidence="4" id="KW-1185">Reference proteome</keyword>
<dbReference type="EMBL" id="JAUIQD010000004">
    <property type="protein sequence ID" value="KAK3352532.1"/>
    <property type="molecule type" value="Genomic_DNA"/>
</dbReference>
<evidence type="ECO:0000313" key="3">
    <source>
        <dbReference type="EMBL" id="KAK3352532.1"/>
    </source>
</evidence>
<feature type="transmembrane region" description="Helical" evidence="2">
    <location>
        <begin position="20"/>
        <end position="41"/>
    </location>
</feature>
<name>A0AAJ0HH03_9PEZI</name>
<feature type="compositionally biased region" description="Polar residues" evidence="1">
    <location>
        <begin position="163"/>
        <end position="176"/>
    </location>
</feature>
<dbReference type="AlphaFoldDB" id="A0AAJ0HH03"/>
<gene>
    <name evidence="3" type="ORF">B0T25DRAFT_187501</name>
</gene>